<name>A0A5B7FSX7_PORTR</name>
<reference evidence="2 3" key="1">
    <citation type="submission" date="2019-05" db="EMBL/GenBank/DDBJ databases">
        <title>Another draft genome of Portunus trituberculatus and its Hox gene families provides insights of decapod evolution.</title>
        <authorList>
            <person name="Jeong J.-H."/>
            <person name="Song I."/>
            <person name="Kim S."/>
            <person name="Choi T."/>
            <person name="Kim D."/>
            <person name="Ryu S."/>
            <person name="Kim W."/>
        </authorList>
    </citation>
    <scope>NUCLEOTIDE SEQUENCE [LARGE SCALE GENOMIC DNA]</scope>
    <source>
        <tissue evidence="2">Muscle</tissue>
    </source>
</reference>
<gene>
    <name evidence="2" type="ORF">E2C01_042160</name>
</gene>
<keyword evidence="3" id="KW-1185">Reference proteome</keyword>
<evidence type="ECO:0000313" key="3">
    <source>
        <dbReference type="Proteomes" id="UP000324222"/>
    </source>
</evidence>
<evidence type="ECO:0000313" key="2">
    <source>
        <dbReference type="EMBL" id="MPC48389.1"/>
    </source>
</evidence>
<dbReference type="EMBL" id="VSRR010008257">
    <property type="protein sequence ID" value="MPC48389.1"/>
    <property type="molecule type" value="Genomic_DNA"/>
</dbReference>
<feature type="transmembrane region" description="Helical" evidence="1">
    <location>
        <begin position="53"/>
        <end position="70"/>
    </location>
</feature>
<keyword evidence="1" id="KW-0472">Membrane</keyword>
<keyword evidence="1" id="KW-1133">Transmembrane helix</keyword>
<keyword evidence="1" id="KW-0812">Transmembrane</keyword>
<accession>A0A5B7FSX7</accession>
<organism evidence="2 3">
    <name type="scientific">Portunus trituberculatus</name>
    <name type="common">Swimming crab</name>
    <name type="synonym">Neptunus trituberculatus</name>
    <dbReference type="NCBI Taxonomy" id="210409"/>
    <lineage>
        <taxon>Eukaryota</taxon>
        <taxon>Metazoa</taxon>
        <taxon>Ecdysozoa</taxon>
        <taxon>Arthropoda</taxon>
        <taxon>Crustacea</taxon>
        <taxon>Multicrustacea</taxon>
        <taxon>Malacostraca</taxon>
        <taxon>Eumalacostraca</taxon>
        <taxon>Eucarida</taxon>
        <taxon>Decapoda</taxon>
        <taxon>Pleocyemata</taxon>
        <taxon>Brachyura</taxon>
        <taxon>Eubrachyura</taxon>
        <taxon>Portunoidea</taxon>
        <taxon>Portunidae</taxon>
        <taxon>Portuninae</taxon>
        <taxon>Portunus</taxon>
    </lineage>
</organism>
<proteinExistence type="predicted"/>
<evidence type="ECO:0000256" key="1">
    <source>
        <dbReference type="SAM" id="Phobius"/>
    </source>
</evidence>
<dbReference type="Proteomes" id="UP000324222">
    <property type="component" value="Unassembled WGS sequence"/>
</dbReference>
<protein>
    <submittedName>
        <fullName evidence="2">Uncharacterized protein</fullName>
    </submittedName>
</protein>
<dbReference type="AlphaFoldDB" id="A0A5B7FSX7"/>
<comment type="caution">
    <text evidence="2">The sequence shown here is derived from an EMBL/GenBank/DDBJ whole genome shotgun (WGS) entry which is preliminary data.</text>
</comment>
<sequence>MIRLPPARLVIVACDMVKGRLALTLVWAADEICWSRIALGRQAIRLRRAMTRFYIHSAYYLVVLYSFRTFCGGLK</sequence>